<keyword evidence="2" id="KW-0677">Repeat</keyword>
<dbReference type="InterPro" id="IPR018097">
    <property type="entry name" value="EGF_Ca-bd_CS"/>
</dbReference>
<feature type="region of interest" description="Disordered" evidence="4">
    <location>
        <begin position="25"/>
        <end position="63"/>
    </location>
</feature>
<dbReference type="PANTHER" id="PTHR24034">
    <property type="entry name" value="EGF-LIKE DOMAIN-CONTAINING PROTEIN"/>
    <property type="match status" value="1"/>
</dbReference>
<dbReference type="STRING" id="299467.A0A443RWI2"/>
<feature type="non-terminal residue" evidence="6">
    <location>
        <position position="1"/>
    </location>
</feature>
<feature type="compositionally biased region" description="Acidic residues" evidence="4">
    <location>
        <begin position="31"/>
        <end position="50"/>
    </location>
</feature>
<evidence type="ECO:0000256" key="4">
    <source>
        <dbReference type="SAM" id="MobiDB-lite"/>
    </source>
</evidence>
<evidence type="ECO:0000256" key="1">
    <source>
        <dbReference type="ARBA" id="ARBA00022536"/>
    </source>
</evidence>
<dbReference type="PANTHER" id="PTHR24034:SF205">
    <property type="entry name" value="NIDOGEN"/>
    <property type="match status" value="1"/>
</dbReference>
<keyword evidence="7" id="KW-1185">Reference proteome</keyword>
<dbReference type="Gene3D" id="2.10.25.10">
    <property type="entry name" value="Laminin"/>
    <property type="match status" value="3"/>
</dbReference>
<dbReference type="PROSITE" id="PS01187">
    <property type="entry name" value="EGF_CA"/>
    <property type="match status" value="2"/>
</dbReference>
<dbReference type="VEuPathDB" id="VectorBase:LDEU012450"/>
<keyword evidence="1" id="KW-0245">EGF-like domain</keyword>
<feature type="non-terminal residue" evidence="6">
    <location>
        <position position="247"/>
    </location>
</feature>
<gene>
    <name evidence="6" type="ORF">B4U80_12261</name>
</gene>
<evidence type="ECO:0000256" key="3">
    <source>
        <dbReference type="ARBA" id="ARBA00023157"/>
    </source>
</evidence>
<dbReference type="EMBL" id="NCKV01024613">
    <property type="protein sequence ID" value="RWS19590.1"/>
    <property type="molecule type" value="Genomic_DNA"/>
</dbReference>
<evidence type="ECO:0000313" key="7">
    <source>
        <dbReference type="Proteomes" id="UP000288716"/>
    </source>
</evidence>
<protein>
    <submittedName>
        <fullName evidence="6">Fibrillin-2-like protein</fullName>
    </submittedName>
</protein>
<proteinExistence type="predicted"/>
<sequence>ASLKTLFISNDNERYFSFIEGEESNVHEVTGDEPEIVNPEDYDDTNETDDDKQSNSISSCMSGQKYNEESKKCEDDNLCDSLKNPCGEIMECEPVSGSFKCHMKKFNNTHCPEGYKFINHYCDDINECEDQSKCAKPKVCNNYEGGYNCIDINENSNPVDESHTPFFDNSIDSNVDGCDKGYRLDEEDAECSDIDECLDKTHNCTQGTTCKNTDGSFICEHIKCEEGKSVNIEGKCVDSSIQQSCSP</sequence>
<evidence type="ECO:0000313" key="6">
    <source>
        <dbReference type="EMBL" id="RWS19590.1"/>
    </source>
</evidence>
<feature type="domain" description="EGF-like calcium-binding" evidence="5">
    <location>
        <begin position="193"/>
        <end position="237"/>
    </location>
</feature>
<dbReference type="InterPro" id="IPR009030">
    <property type="entry name" value="Growth_fac_rcpt_cys_sf"/>
</dbReference>
<dbReference type="InterPro" id="IPR050751">
    <property type="entry name" value="ECM_structural_protein"/>
</dbReference>
<feature type="compositionally biased region" description="Polar residues" evidence="4">
    <location>
        <begin position="54"/>
        <end position="63"/>
    </location>
</feature>
<dbReference type="AlphaFoldDB" id="A0A443RWI2"/>
<dbReference type="OrthoDB" id="6430273at2759"/>
<dbReference type="SUPFAM" id="SSF57184">
    <property type="entry name" value="Growth factor receptor domain"/>
    <property type="match status" value="1"/>
</dbReference>
<comment type="caution">
    <text evidence="6">The sequence shown here is derived from an EMBL/GenBank/DDBJ whole genome shotgun (WGS) entry which is preliminary data.</text>
</comment>
<evidence type="ECO:0000256" key="2">
    <source>
        <dbReference type="ARBA" id="ARBA00022737"/>
    </source>
</evidence>
<reference evidence="6 7" key="1">
    <citation type="journal article" date="2018" name="Gigascience">
        <title>Genomes of trombidid mites reveal novel predicted allergens and laterally-transferred genes associated with secondary metabolism.</title>
        <authorList>
            <person name="Dong X."/>
            <person name="Chaisiri K."/>
            <person name="Xia D."/>
            <person name="Armstrong S.D."/>
            <person name="Fang Y."/>
            <person name="Donnelly M.J."/>
            <person name="Kadowaki T."/>
            <person name="McGarry J.W."/>
            <person name="Darby A.C."/>
            <person name="Makepeace B.L."/>
        </authorList>
    </citation>
    <scope>NUCLEOTIDE SEQUENCE [LARGE SCALE GENOMIC DNA]</scope>
    <source>
        <strain evidence="6">UoL-UT</strain>
    </source>
</reference>
<dbReference type="SMART" id="SM00179">
    <property type="entry name" value="EGF_CA"/>
    <property type="match status" value="1"/>
</dbReference>
<dbReference type="Proteomes" id="UP000288716">
    <property type="component" value="Unassembled WGS sequence"/>
</dbReference>
<accession>A0A443RWI2</accession>
<keyword evidence="3" id="KW-1015">Disulfide bond</keyword>
<dbReference type="Pfam" id="PF07645">
    <property type="entry name" value="EGF_CA"/>
    <property type="match status" value="2"/>
</dbReference>
<name>A0A443RWI2_9ACAR</name>
<dbReference type="InterPro" id="IPR049883">
    <property type="entry name" value="NOTCH1_EGF-like"/>
</dbReference>
<evidence type="ECO:0000259" key="5">
    <source>
        <dbReference type="SMART" id="SM00179"/>
    </source>
</evidence>
<dbReference type="GO" id="GO:0005509">
    <property type="term" value="F:calcium ion binding"/>
    <property type="evidence" value="ECO:0007669"/>
    <property type="project" value="InterPro"/>
</dbReference>
<dbReference type="InterPro" id="IPR001881">
    <property type="entry name" value="EGF-like_Ca-bd_dom"/>
</dbReference>
<organism evidence="6 7">
    <name type="scientific">Leptotrombidium deliense</name>
    <dbReference type="NCBI Taxonomy" id="299467"/>
    <lineage>
        <taxon>Eukaryota</taxon>
        <taxon>Metazoa</taxon>
        <taxon>Ecdysozoa</taxon>
        <taxon>Arthropoda</taxon>
        <taxon>Chelicerata</taxon>
        <taxon>Arachnida</taxon>
        <taxon>Acari</taxon>
        <taxon>Acariformes</taxon>
        <taxon>Trombidiformes</taxon>
        <taxon>Prostigmata</taxon>
        <taxon>Anystina</taxon>
        <taxon>Parasitengona</taxon>
        <taxon>Trombiculoidea</taxon>
        <taxon>Trombiculidae</taxon>
        <taxon>Leptotrombidium</taxon>
    </lineage>
</organism>